<name>A0A485KVJ0_9STRA</name>
<evidence type="ECO:0000313" key="3">
    <source>
        <dbReference type="Proteomes" id="UP000332933"/>
    </source>
</evidence>
<proteinExistence type="predicted"/>
<keyword evidence="3" id="KW-1185">Reference proteome</keyword>
<reference evidence="1" key="2">
    <citation type="submission" date="2019-06" db="EMBL/GenBank/DDBJ databases">
        <title>Genomics analysis of Aphanomyces spp. identifies a new class of oomycete effector associated with host adaptation.</title>
        <authorList>
            <person name="Gaulin E."/>
        </authorList>
    </citation>
    <scope>NUCLEOTIDE SEQUENCE</scope>
    <source>
        <strain evidence="1">CBS 578.67</strain>
    </source>
</reference>
<organism evidence="2 3">
    <name type="scientific">Aphanomyces stellatus</name>
    <dbReference type="NCBI Taxonomy" id="120398"/>
    <lineage>
        <taxon>Eukaryota</taxon>
        <taxon>Sar</taxon>
        <taxon>Stramenopiles</taxon>
        <taxon>Oomycota</taxon>
        <taxon>Saprolegniomycetes</taxon>
        <taxon>Saprolegniales</taxon>
        <taxon>Verrucalvaceae</taxon>
        <taxon>Aphanomyces</taxon>
    </lineage>
</organism>
<dbReference type="AlphaFoldDB" id="A0A485KVJ0"/>
<dbReference type="EMBL" id="VJMH01005363">
    <property type="protein sequence ID" value="KAF0696859.1"/>
    <property type="molecule type" value="Genomic_DNA"/>
</dbReference>
<evidence type="ECO:0000313" key="2">
    <source>
        <dbReference type="EMBL" id="VFT89266.1"/>
    </source>
</evidence>
<dbReference type="Proteomes" id="UP000332933">
    <property type="component" value="Unassembled WGS sequence"/>
</dbReference>
<sequence>MRCKYLDHGTTASKKAGRVGCKPRFMKQEVIDIVKEVLKDQRTKMRDLIKATGLSHHLLIKHLKIGAIQCPQKVSTSPFSRHNFVQSIRSNTSITYLARYDWIRVLRENQCHLSDNGGQEHGIYPLMVLVL</sequence>
<gene>
    <name evidence="2" type="primary">Aste57867_12415</name>
    <name evidence="1" type="ORF">As57867_012369</name>
    <name evidence="2" type="ORF">ASTE57867_12415</name>
</gene>
<dbReference type="EMBL" id="CAADRA010005384">
    <property type="protein sequence ID" value="VFT89266.1"/>
    <property type="molecule type" value="Genomic_DNA"/>
</dbReference>
<evidence type="ECO:0000313" key="1">
    <source>
        <dbReference type="EMBL" id="KAF0696859.1"/>
    </source>
</evidence>
<protein>
    <submittedName>
        <fullName evidence="2">Aste57867_12415 protein</fullName>
    </submittedName>
</protein>
<accession>A0A485KVJ0</accession>
<reference evidence="2 3" key="1">
    <citation type="submission" date="2019-03" db="EMBL/GenBank/DDBJ databases">
        <authorList>
            <person name="Gaulin E."/>
            <person name="Dumas B."/>
        </authorList>
    </citation>
    <scope>NUCLEOTIDE SEQUENCE [LARGE SCALE GENOMIC DNA]</scope>
    <source>
        <strain evidence="2">CBS 568.67</strain>
    </source>
</reference>